<keyword evidence="5 11" id="KW-0479">Metal-binding</keyword>
<keyword evidence="8 15" id="KW-1133">Transmembrane helix</keyword>
<gene>
    <name evidence="17" type="ORF">C1SCF055_LOCUS9118</name>
</gene>
<dbReference type="Proteomes" id="UP001152797">
    <property type="component" value="Unassembled WGS sequence"/>
</dbReference>
<feature type="transmembrane region" description="Helical" evidence="15">
    <location>
        <begin position="619"/>
        <end position="639"/>
    </location>
</feature>
<evidence type="ECO:0000256" key="7">
    <source>
        <dbReference type="ARBA" id="ARBA00022833"/>
    </source>
</evidence>
<dbReference type="InterPro" id="IPR036705">
    <property type="entry name" value="Ribosyl_crysJ1_sf"/>
</dbReference>
<dbReference type="EMBL" id="CAMXCT030000624">
    <property type="protein sequence ID" value="CAL4768629.1"/>
    <property type="molecule type" value="Genomic_DNA"/>
</dbReference>
<dbReference type="PANTHER" id="PTHR11730">
    <property type="entry name" value="AMMONIUM TRANSPORTER"/>
    <property type="match status" value="1"/>
</dbReference>
<evidence type="ECO:0000256" key="6">
    <source>
        <dbReference type="ARBA" id="ARBA00022771"/>
    </source>
</evidence>
<dbReference type="EMBL" id="CAMXCT010000624">
    <property type="protein sequence ID" value="CAI3981317.1"/>
    <property type="molecule type" value="Genomic_DNA"/>
</dbReference>
<dbReference type="SUPFAM" id="SSF48403">
    <property type="entry name" value="Ankyrin repeat"/>
    <property type="match status" value="1"/>
</dbReference>
<dbReference type="SMART" id="SM00547">
    <property type="entry name" value="ZnF_RBZ"/>
    <property type="match status" value="1"/>
</dbReference>
<feature type="transmembrane region" description="Helical" evidence="15">
    <location>
        <begin position="1109"/>
        <end position="1130"/>
    </location>
</feature>
<dbReference type="PANTHER" id="PTHR11730:SF6">
    <property type="entry name" value="AMMONIUM TRANSPORTER"/>
    <property type="match status" value="1"/>
</dbReference>
<dbReference type="InterPro" id="IPR029020">
    <property type="entry name" value="Ammonium/urea_transptr"/>
</dbReference>
<comment type="caution">
    <text evidence="17">The sequence shown here is derived from an EMBL/GenBank/DDBJ whole genome shotgun (WGS) entry which is preliminary data.</text>
</comment>
<feature type="domain" description="RanBP2-type" evidence="16">
    <location>
        <begin position="2148"/>
        <end position="2177"/>
    </location>
</feature>
<dbReference type="EMBL" id="CAMXCT020000624">
    <property type="protein sequence ID" value="CAL1134692.1"/>
    <property type="molecule type" value="Genomic_DNA"/>
</dbReference>
<comment type="subcellular location">
    <subcellularLocation>
        <location evidence="1">Membrane</location>
        <topology evidence="1">Multi-pass membrane protein</topology>
    </subcellularLocation>
</comment>
<dbReference type="PROSITE" id="PS50199">
    <property type="entry name" value="ZF_RANBP2_2"/>
    <property type="match status" value="1"/>
</dbReference>
<dbReference type="SUPFAM" id="SSF55874">
    <property type="entry name" value="ATPase domain of HSP90 chaperone/DNA topoisomerase II/histidine kinase"/>
    <property type="match status" value="1"/>
</dbReference>
<dbReference type="GO" id="GO:0008519">
    <property type="term" value="F:ammonium channel activity"/>
    <property type="evidence" value="ECO:0007669"/>
    <property type="project" value="InterPro"/>
</dbReference>
<feature type="binding site" evidence="11">
    <location>
        <position position="2273"/>
    </location>
    <ligand>
        <name>Mg(2+)</name>
        <dbReference type="ChEBI" id="CHEBI:18420"/>
        <label>1</label>
    </ligand>
</feature>
<feature type="binding site" evidence="11">
    <location>
        <position position="1978"/>
    </location>
    <ligand>
        <name>Mg(2+)</name>
        <dbReference type="ChEBI" id="CHEBI:18420"/>
        <label>1</label>
    </ligand>
</feature>
<feature type="compositionally biased region" description="Acidic residues" evidence="14">
    <location>
        <begin position="1"/>
        <end position="12"/>
    </location>
</feature>
<evidence type="ECO:0000313" key="18">
    <source>
        <dbReference type="EMBL" id="CAL4768629.1"/>
    </source>
</evidence>
<evidence type="ECO:0000313" key="17">
    <source>
        <dbReference type="EMBL" id="CAI3981317.1"/>
    </source>
</evidence>
<dbReference type="Pfam" id="PF00909">
    <property type="entry name" value="Ammonium_transp"/>
    <property type="match status" value="2"/>
</dbReference>
<feature type="transmembrane region" description="Helical" evidence="15">
    <location>
        <begin position="742"/>
        <end position="763"/>
    </location>
</feature>
<feature type="transmembrane region" description="Helical" evidence="15">
    <location>
        <begin position="1222"/>
        <end position="1243"/>
    </location>
</feature>
<evidence type="ECO:0000313" key="19">
    <source>
        <dbReference type="Proteomes" id="UP001152797"/>
    </source>
</evidence>
<feature type="transmembrane region" description="Helical" evidence="15">
    <location>
        <begin position="1182"/>
        <end position="1202"/>
    </location>
</feature>
<keyword evidence="9 15" id="KW-0472">Membrane</keyword>
<dbReference type="Gene3D" id="1.10.3430.10">
    <property type="entry name" value="Ammonium transporter AmtB like domains"/>
    <property type="match status" value="2"/>
</dbReference>
<dbReference type="InterPro" id="IPR036890">
    <property type="entry name" value="HATPase_C_sf"/>
</dbReference>
<evidence type="ECO:0000256" key="14">
    <source>
        <dbReference type="SAM" id="MobiDB-lite"/>
    </source>
</evidence>
<feature type="region of interest" description="Disordered" evidence="14">
    <location>
        <begin position="1"/>
        <end position="50"/>
    </location>
</feature>
<keyword evidence="13" id="KW-0175">Coiled coil</keyword>
<dbReference type="GO" id="GO:0005886">
    <property type="term" value="C:plasma membrane"/>
    <property type="evidence" value="ECO:0007669"/>
    <property type="project" value="TreeGrafter"/>
</dbReference>
<evidence type="ECO:0000256" key="11">
    <source>
        <dbReference type="PIRSR" id="PIRSR605502-1"/>
    </source>
</evidence>
<feature type="transmembrane region" description="Helical" evidence="15">
    <location>
        <begin position="1017"/>
        <end position="1036"/>
    </location>
</feature>
<dbReference type="InterPro" id="IPR005502">
    <property type="entry name" value="Ribosyl_crysJ1"/>
</dbReference>
<accession>A0A9P1BX31</accession>
<dbReference type="InterPro" id="IPR001905">
    <property type="entry name" value="Ammonium_transpt"/>
</dbReference>
<reference evidence="17" key="1">
    <citation type="submission" date="2022-10" db="EMBL/GenBank/DDBJ databases">
        <authorList>
            <person name="Chen Y."/>
            <person name="Dougan E. K."/>
            <person name="Chan C."/>
            <person name="Rhodes N."/>
            <person name="Thang M."/>
        </authorList>
    </citation>
    <scope>NUCLEOTIDE SEQUENCE</scope>
</reference>
<feature type="transmembrane region" description="Helical" evidence="15">
    <location>
        <begin position="450"/>
        <end position="474"/>
    </location>
</feature>
<evidence type="ECO:0000256" key="1">
    <source>
        <dbReference type="ARBA" id="ARBA00004141"/>
    </source>
</evidence>
<dbReference type="InterPro" id="IPR024041">
    <property type="entry name" value="NH4_transpt_AmtB-like_dom"/>
</dbReference>
<dbReference type="NCBIfam" id="NF047352">
    <property type="entry name" value="P_loop_sacsin"/>
    <property type="match status" value="1"/>
</dbReference>
<feature type="binding site" evidence="11">
    <location>
        <position position="2270"/>
    </location>
    <ligand>
        <name>Mg(2+)</name>
        <dbReference type="ChEBI" id="CHEBI:18420"/>
        <label>1</label>
    </ligand>
</feature>
<keyword evidence="4 15" id="KW-0812">Transmembrane</keyword>
<evidence type="ECO:0000256" key="4">
    <source>
        <dbReference type="ARBA" id="ARBA00022692"/>
    </source>
</evidence>
<organism evidence="17">
    <name type="scientific">Cladocopium goreaui</name>
    <dbReference type="NCBI Taxonomy" id="2562237"/>
    <lineage>
        <taxon>Eukaryota</taxon>
        <taxon>Sar</taxon>
        <taxon>Alveolata</taxon>
        <taxon>Dinophyceae</taxon>
        <taxon>Suessiales</taxon>
        <taxon>Symbiodiniaceae</taxon>
        <taxon>Cladocopium</taxon>
    </lineage>
</organism>
<evidence type="ECO:0000256" key="10">
    <source>
        <dbReference type="ARBA" id="ARBA00023177"/>
    </source>
</evidence>
<keyword evidence="7" id="KW-0862">Zinc</keyword>
<dbReference type="Gene3D" id="1.10.4080.10">
    <property type="entry name" value="ADP-ribosylation/Crystallin J1"/>
    <property type="match status" value="1"/>
</dbReference>
<evidence type="ECO:0000256" key="12">
    <source>
        <dbReference type="PROSITE-ProRule" id="PRU00322"/>
    </source>
</evidence>
<dbReference type="InterPro" id="IPR036770">
    <property type="entry name" value="Ankyrin_rpt-contain_sf"/>
</dbReference>
<dbReference type="OrthoDB" id="428454at2759"/>
<dbReference type="SUPFAM" id="SSF111352">
    <property type="entry name" value="Ammonium transporter"/>
    <property type="match status" value="2"/>
</dbReference>
<feature type="transmembrane region" description="Helical" evidence="15">
    <location>
        <begin position="775"/>
        <end position="792"/>
    </location>
</feature>
<feature type="transmembrane region" description="Helical" evidence="15">
    <location>
        <begin position="552"/>
        <end position="571"/>
    </location>
</feature>
<evidence type="ECO:0000256" key="13">
    <source>
        <dbReference type="SAM" id="Coils"/>
    </source>
</evidence>
<keyword evidence="10" id="KW-0924">Ammonia transport</keyword>
<keyword evidence="11" id="KW-0460">Magnesium</keyword>
<proteinExistence type="inferred from homology"/>
<feature type="transmembrane region" description="Helical" evidence="15">
    <location>
        <begin position="1150"/>
        <end position="1170"/>
    </location>
</feature>
<feature type="transmembrane region" description="Helical" evidence="15">
    <location>
        <begin position="578"/>
        <end position="599"/>
    </location>
</feature>
<feature type="transmembrane region" description="Helical" evidence="15">
    <location>
        <begin position="830"/>
        <end position="851"/>
    </location>
</feature>
<dbReference type="Gene3D" id="3.30.565.10">
    <property type="entry name" value="Histidine kinase-like ATPase, C-terminal domain"/>
    <property type="match status" value="1"/>
</dbReference>
<keyword evidence="6 12" id="KW-0863">Zinc-finger</keyword>
<evidence type="ECO:0000256" key="5">
    <source>
        <dbReference type="ARBA" id="ARBA00022723"/>
    </source>
</evidence>
<keyword evidence="19" id="KW-1185">Reference proteome</keyword>
<feature type="binding site" evidence="11">
    <location>
        <position position="1979"/>
    </location>
    <ligand>
        <name>Mg(2+)</name>
        <dbReference type="ChEBI" id="CHEBI:18420"/>
        <label>1</label>
    </ligand>
</feature>
<feature type="transmembrane region" description="Helical" evidence="15">
    <location>
        <begin position="1361"/>
        <end position="1382"/>
    </location>
</feature>
<dbReference type="PROSITE" id="PS01358">
    <property type="entry name" value="ZF_RANBP2_1"/>
    <property type="match status" value="1"/>
</dbReference>
<dbReference type="Pfam" id="PF03747">
    <property type="entry name" value="ADP_ribosyl_GH"/>
    <property type="match status" value="1"/>
</dbReference>
<feature type="coiled-coil region" evidence="13">
    <location>
        <begin position="392"/>
        <end position="419"/>
    </location>
</feature>
<evidence type="ECO:0000256" key="15">
    <source>
        <dbReference type="SAM" id="Phobius"/>
    </source>
</evidence>
<dbReference type="NCBIfam" id="TIGR00836">
    <property type="entry name" value="amt"/>
    <property type="match status" value="2"/>
</dbReference>
<name>A0A9P1BX31_9DINO</name>
<dbReference type="Gene3D" id="4.10.1060.10">
    <property type="entry name" value="Zinc finger, RanBP2-type"/>
    <property type="match status" value="1"/>
</dbReference>
<reference evidence="18 19" key="2">
    <citation type="submission" date="2024-05" db="EMBL/GenBank/DDBJ databases">
        <authorList>
            <person name="Chen Y."/>
            <person name="Shah S."/>
            <person name="Dougan E. K."/>
            <person name="Thang M."/>
            <person name="Chan C."/>
        </authorList>
    </citation>
    <scope>NUCLEOTIDE SEQUENCE [LARGE SCALE GENOMIC DNA]</scope>
</reference>
<dbReference type="SUPFAM" id="SSF90209">
    <property type="entry name" value="Ran binding protein zinc finger-like"/>
    <property type="match status" value="1"/>
</dbReference>
<keyword evidence="3" id="KW-0813">Transport</keyword>
<feature type="transmembrane region" description="Helical" evidence="15">
    <location>
        <begin position="691"/>
        <end position="712"/>
    </location>
</feature>
<evidence type="ECO:0000256" key="9">
    <source>
        <dbReference type="ARBA" id="ARBA00023136"/>
    </source>
</evidence>
<feature type="binding site" evidence="11">
    <location>
        <position position="1980"/>
    </location>
    <ligand>
        <name>Mg(2+)</name>
        <dbReference type="ChEBI" id="CHEBI:18420"/>
        <label>1</label>
    </ligand>
</feature>
<feature type="compositionally biased region" description="Acidic residues" evidence="14">
    <location>
        <begin position="29"/>
        <end position="39"/>
    </location>
</feature>
<comment type="cofactor">
    <cofactor evidence="11">
        <name>Mg(2+)</name>
        <dbReference type="ChEBI" id="CHEBI:18420"/>
    </cofactor>
    <text evidence="11">Binds 2 magnesium ions per subunit.</text>
</comment>
<dbReference type="InterPro" id="IPR001876">
    <property type="entry name" value="Znf_RanBP2"/>
</dbReference>
<dbReference type="InterPro" id="IPR036443">
    <property type="entry name" value="Znf_RanBP2_sf"/>
</dbReference>
<feature type="binding site" evidence="11">
    <location>
        <position position="2272"/>
    </location>
    <ligand>
        <name>Mg(2+)</name>
        <dbReference type="ChEBI" id="CHEBI:18420"/>
        <label>1</label>
    </ligand>
</feature>
<comment type="similarity">
    <text evidence="2">Belongs to the ammonia transporter channel (TC 1.A.11.2) family.</text>
</comment>
<feature type="transmembrane region" description="Helical" evidence="15">
    <location>
        <begin position="719"/>
        <end position="736"/>
    </location>
</feature>
<dbReference type="SUPFAM" id="SSF101478">
    <property type="entry name" value="ADP-ribosylglycohydrolase"/>
    <property type="match status" value="1"/>
</dbReference>
<protein>
    <submittedName>
        <fullName evidence="18">Ammonium transporter sll0108</fullName>
    </submittedName>
</protein>
<dbReference type="GO" id="GO:0097272">
    <property type="term" value="P:ammonium homeostasis"/>
    <property type="evidence" value="ECO:0007669"/>
    <property type="project" value="TreeGrafter"/>
</dbReference>
<feature type="transmembrane region" description="Helical" evidence="15">
    <location>
        <begin position="651"/>
        <end position="671"/>
    </location>
</feature>
<dbReference type="GO" id="GO:0008270">
    <property type="term" value="F:zinc ion binding"/>
    <property type="evidence" value="ECO:0007669"/>
    <property type="project" value="UniProtKB-KW"/>
</dbReference>
<feature type="coiled-coil region" evidence="13">
    <location>
        <begin position="1436"/>
        <end position="1481"/>
    </location>
</feature>
<evidence type="ECO:0000256" key="3">
    <source>
        <dbReference type="ARBA" id="ARBA00022448"/>
    </source>
</evidence>
<evidence type="ECO:0000256" key="8">
    <source>
        <dbReference type="ARBA" id="ARBA00022989"/>
    </source>
</evidence>
<evidence type="ECO:0000256" key="2">
    <source>
        <dbReference type="ARBA" id="ARBA00005887"/>
    </source>
</evidence>
<feature type="transmembrane region" description="Helical" evidence="15">
    <location>
        <begin position="1083"/>
        <end position="1102"/>
    </location>
</feature>
<evidence type="ECO:0000259" key="16">
    <source>
        <dbReference type="PROSITE" id="PS50199"/>
    </source>
</evidence>
<feature type="transmembrane region" description="Helical" evidence="15">
    <location>
        <begin position="486"/>
        <end position="505"/>
    </location>
</feature>
<feature type="coiled-coil region" evidence="13">
    <location>
        <begin position="929"/>
        <end position="963"/>
    </location>
</feature>
<dbReference type="Gene3D" id="1.25.40.20">
    <property type="entry name" value="Ankyrin repeat-containing domain"/>
    <property type="match status" value="1"/>
</dbReference>
<sequence>MELADEALEEQASDYGSGAERSRASWQSSDEDSEEDVALSDDSNPSPGTKEMAETLEQLILTAGFAQSHKQEMEKLLMKVRTAKFWIQVVKQVGRAARRELVNGRAVAAPAFATSTMLRLLHGRLTLYEALTALGPTWSLAAQSLKCAAQRQLNEICSAKSEDCQFASASVLLRSGANLLSTDGRGRIPAHLAASTGTQTSLQLLVRLLQLAPATLLMEDDEGATPLDLLAGTAPFEAAAGEALVLTKPEDSGPAPLLFQLSEAALTCAAALPQQTARLLQQSPEAAKAWRSLASAGGGRASLLLAPDNMDESLEDLTYQAEEREGQAAARLRQGLQRITVLQSLAGISEEKVEALEPQYSYLPGAMKFFSILSLLGSVAATPVPHELLLQVQELQAELSTQRQVIQELQEERRLQAAESETRQMQESIDDKITKLQEADLGLGGALDSAWLVLCGALVMFMHAGFAMLETGCCRAKNASNVLMKNLVNVCCGTLGWWSIGWALAYGEQNGNGFIGTDGFFGFGFYTRDKASGVITPVECTSDGCQSTMLSWFFQWAFCTAGATIVSGAVAERVKSPTYAAFAFLMTSFIYPMVVASTWGGGWLASLFGVGYMDFAGSGVVHLTGGISGLVGTTILGARTGRFSNPEEFECHNLPLVVLGTFALWFGWYGFNPGSTLTMKSGSDGALAAQVAMNTTLAAATGGITVFLLRYVITHKYDVGALCNGILAGLVSITAGCGNMESGSAVATGLIGGFVYQAASMLLQKLRIDDPVDASPVHGFCGAWGLIAAGLFDWGRGIDHYHGWSGFGCMEKDDGGCQTGIGGTAIGVQFIMILAIVAWAGTLSGIGFFLLKVTGALRYGTHVEEVGIDSPFRTIQHLRDSIARKEPPALDASRANGPSLPSAMKLFSIVSLLGSVAATPVPHELLLQVQELQAELSTQRQVIQELQEERRLQAAESESIDDKITKLQEADLGLGGALDSAWLVLCGALVMFMHAGFAMLETGCCRAKNASNVLMKNLVNVCCGTLGWWSIGWALAYGEQNGNGFIGTDGFFGFGFYTRDKASGVITPVECTSDGCQSTMLSWFFQWAFCTAGATIVSGAVAERVKSPTYAAFAFLMTSFIYPMVVASTWGGGWLASLFGVGYMDFAGSGVVHLTGGISGLVGTTILGARTGRFSNPEEFECHNLPLVVLGTFALWFGWYGFNPGSTLTMKSGSDGALAAQVAMNTTLAAATGGITVFLLRYVITHKYDVGALCNGILAGLVSITAGCGNMESGSAVATGLIGGFVYQAASMLLQKLRIDDPVDASPVHGFCGAWGLIAAGLFDWGRSIDHYHGWSGFGCMEKDDGGCQTGIGGTAIGVQFIMILAIVAWAGTLSGIGFFLLKVTGALRYGTHVEEVGIDSHHHSPPKAYALGPNSLSPSKIYSTMTSESELRLRLAHLEQVQQQQRDEAAAAQAALEAENRQLKRSLADKEDELVMLNSKLESRFSAESLESDTLALSPSQAARIKEVGTSKQILLDERAVVEDIRKARLVGVDAELLPEDIRRGVLEMRRSLTAAVDRLAKDLYESQAHFLQELLQNADDNKYADGVVPKMDLVLRSRPSVPYFFAANNEIGLSEVDVRALCDISRSSKTQAGGTTGYKGVGWKSVFRVCEAPHVLSRNWRFKFSSSGLGMLTPIWLEDEDVRSLPKEVLDAHQRGETVFYLPLADPGISVPSIRAEMQTIEADFAQLLFLRRVMQISLRGDWTAEAEQGPEGPSSVVMSASVSPNGVRTTTCCQQYHEDKEGATLASEKKTSFEVKSHEDVVVALPLLPDAPPSQRVFAFLPVRSVGFRFAVQAPFHLTASRADLHRSPENLRRRNAVAPAFIKACQESFEVASRALEYLGTEPAEPFWMPVRQHILEELRNLAVASDRVYGLVLGCALGDAVGLTTEFMTAAEAADTYDLLLNSRKAAGEAVCLQPKDAVRDAHRSKWFPGDWTDDTDQLVCVLRCLLPVEGRGLRAPEARDFAEQLMTWHRQGFPELGDANGCGMGRSTARVLDDPAFLQEPQACARRAWDSTGRCMAPNGALMRAAATGLRGKDHAEEDAKTIAEVTHADPRSTAACVAVAKMVAWMVERGTPGDGVDSLLSEAFASAERYLPHETSLGEMPQTVWACSLCTLENPPSEDSCDACGHPRPAAGSGSVNAGFGTTWSEAAAQARGYGRAAALEELRHALRGEAMPVTDHSETLGYVNTCLAAAIYVFRSSVLRKDVAGPQLFSEAIHSLAMAAGDADTNAAVAGALLGCALGRKALPELWLSQLPHRVWLEKIAEKLACVATESGQAVPDQCLLRGSLPAAQWIPNDLLQEASGLSFVDKSAGIDTLHELGVREFGHEELVACIQYCNCRWLQSLWREQNRRSAAFNDLYKSLLDSILEDPARLSAVQNLSIFPVVSSASKTLRGALFNEVDLCNSIGLHTAPCGTVSQSVQTHLVRCLEPSLEMSSQSLRLLHLLGVEPVSEAELEASAFRTLLQIRKPGEVKADTTKRTRQSEIDTNFDHKSYWCAMTVLKTSYLKGRQPEAGWDALKGAANLLSHSQQLVPASRLRLWSFLGVELRLPPALISNICSIAGIESEEAPSRHYVERAASAPSLDPSRESDVPSLESNLGWEVFMCNVFNCQPADPLSTSIGGPPLPEGFLESFLRLGQILTTGQFWQKAAGSPMTLDYLSRVMHLNRRSESAFARRNFLRKLSARSKAAPHGTMQDLFLQEVFQSLAGCYLPYISGVPSNPRVHSLLRWCGVSTEIDEFSLLKALRFVRESDIQDLGLVSEIYRRLYNCGFNPDEEKIFLVPGKGFVSKSQCVWRPFKSELLRRCCQLEVLQDHYSRFGADVRTALCTSWIRECPETSAKALCESLIMAIECARVDSSRHLPGKPSIPPQEAAAKLFPASKAAIEDLVKLCVGTCLGMDLIPPEPSQRVEDKRPDGVVFNHFVQQRMIVVPGVGEGDCQCRILSMGEAYWDVVPELAGTPAQDVALKTHYGVGGNEEATIIFFTEVLHVKPFLTLDDWTVICQTALHFVPNSDSNGNIEEGLKLFQVPSSGNVPWDIESVVDSVYEKLRFLPAPTEGPERTVPQSDSTPGRRTWRYVGLLGGGIPFFTANGAEPPPVTMSQQELMLVLSLCRHFGIHPRQIGFAYDPTGASVCRERLFLDIKYLQRARLLQSQAGYHAVASFWAGKMARMLGNLGSFGVIWGSKDFSGKIDDNRQSLPWIFLSQHPPCSEGFLQISFGPLGDAPC</sequence>